<feature type="transmembrane region" description="Helical" evidence="7">
    <location>
        <begin position="113"/>
        <end position="138"/>
    </location>
</feature>
<reference evidence="9 10" key="1">
    <citation type="submission" date="2020-08" db="EMBL/GenBank/DDBJ databases">
        <title>Genomic Encyclopedia of Type Strains, Phase III (KMG-III): the genomes of soil and plant-associated and newly described type strains.</title>
        <authorList>
            <person name="Whitman W."/>
        </authorList>
    </citation>
    <scope>NUCLEOTIDE SEQUENCE [LARGE SCALE GENOMIC DNA]</scope>
    <source>
        <strain evidence="9 10">CECT 8075</strain>
    </source>
</reference>
<dbReference type="InterPro" id="IPR042094">
    <property type="entry name" value="T2SS_GspF_sf"/>
</dbReference>
<feature type="domain" description="Type II secretion system protein GspF" evidence="8">
    <location>
        <begin position="14"/>
        <end position="134"/>
    </location>
</feature>
<keyword evidence="10" id="KW-1185">Reference proteome</keyword>
<evidence type="ECO:0000313" key="10">
    <source>
        <dbReference type="Proteomes" id="UP000536179"/>
    </source>
</evidence>
<dbReference type="Gene3D" id="1.20.81.30">
    <property type="entry name" value="Type II secretion system (T2SS), domain F"/>
    <property type="match status" value="2"/>
</dbReference>
<dbReference type="AlphaFoldDB" id="A0A7W5H7C0"/>
<comment type="similarity">
    <text evidence="2">Belongs to the GSP F family.</text>
</comment>
<evidence type="ECO:0000256" key="3">
    <source>
        <dbReference type="ARBA" id="ARBA00022475"/>
    </source>
</evidence>
<dbReference type="InterPro" id="IPR003004">
    <property type="entry name" value="GspF/PilC"/>
</dbReference>
<organism evidence="9 10">
    <name type="scientific">Aporhodopirellula rubra</name>
    <dbReference type="NCBI Taxonomy" id="980271"/>
    <lineage>
        <taxon>Bacteria</taxon>
        <taxon>Pseudomonadati</taxon>
        <taxon>Planctomycetota</taxon>
        <taxon>Planctomycetia</taxon>
        <taxon>Pirellulales</taxon>
        <taxon>Pirellulaceae</taxon>
        <taxon>Aporhodopirellula</taxon>
    </lineage>
</organism>
<evidence type="ECO:0000256" key="4">
    <source>
        <dbReference type="ARBA" id="ARBA00022692"/>
    </source>
</evidence>
<comment type="caution">
    <text evidence="9">The sequence shown here is derived from an EMBL/GenBank/DDBJ whole genome shotgun (WGS) entry which is preliminary data.</text>
</comment>
<evidence type="ECO:0000256" key="7">
    <source>
        <dbReference type="SAM" id="Phobius"/>
    </source>
</evidence>
<name>A0A7W5H7C0_9BACT</name>
<feature type="transmembrane region" description="Helical" evidence="7">
    <location>
        <begin position="158"/>
        <end position="180"/>
    </location>
</feature>
<evidence type="ECO:0000256" key="2">
    <source>
        <dbReference type="ARBA" id="ARBA00005745"/>
    </source>
</evidence>
<dbReference type="EMBL" id="JACHXU010000015">
    <property type="protein sequence ID" value="MBB3208284.1"/>
    <property type="molecule type" value="Genomic_DNA"/>
</dbReference>
<protein>
    <submittedName>
        <fullName evidence="9">Type II secretory pathway component PulF</fullName>
    </submittedName>
</protein>
<feature type="transmembrane region" description="Helical" evidence="7">
    <location>
        <begin position="315"/>
        <end position="339"/>
    </location>
</feature>
<evidence type="ECO:0000259" key="8">
    <source>
        <dbReference type="Pfam" id="PF00482"/>
    </source>
</evidence>
<keyword evidence="6 7" id="KW-0472">Membrane</keyword>
<dbReference type="Pfam" id="PF00482">
    <property type="entry name" value="T2SSF"/>
    <property type="match status" value="2"/>
</dbReference>
<evidence type="ECO:0000256" key="5">
    <source>
        <dbReference type="ARBA" id="ARBA00022989"/>
    </source>
</evidence>
<evidence type="ECO:0000256" key="1">
    <source>
        <dbReference type="ARBA" id="ARBA00004651"/>
    </source>
</evidence>
<dbReference type="PANTHER" id="PTHR30012:SF0">
    <property type="entry name" value="TYPE II SECRETION SYSTEM PROTEIN F-RELATED"/>
    <property type="match status" value="1"/>
</dbReference>
<evidence type="ECO:0000256" key="6">
    <source>
        <dbReference type="ARBA" id="ARBA00023136"/>
    </source>
</evidence>
<comment type="subcellular location">
    <subcellularLocation>
        <location evidence="1">Cell membrane</location>
        <topology evidence="1">Multi-pass membrane protein</topology>
    </subcellularLocation>
</comment>
<sequence length="346" mass="37780">MIGQRMRLKAARDFCRRFGIGMRAGADMLRLLDSESKNGPPKQREAMAMLREEASHGSTLADAMSKRTNFFPPLLRSMTKVGEASGSLERTMLKLAEYYEQQVTLRSNFQRAIAWPAIQFVIGVGVISLVIYIMGIMTSSGGGQMADVLGLGLRGPTGVLKFWAILLAFFGFLAALIIGFQKNVGGVQNAIPLLYKIPAIGSSLQTITLSRFTWTLSLALETGLDPIKAIRLSLDSTDSDFYRSGADDAELAIRDGSTLTEALKATAVFPEEFLTQVEVAELSGTDAESISHVARDYDERARSAMKMIAGLATGLIWLMVAGFIIFFIIRIVMMIAGVYQEALEPI</sequence>
<keyword evidence="5 7" id="KW-1133">Transmembrane helix</keyword>
<dbReference type="PANTHER" id="PTHR30012">
    <property type="entry name" value="GENERAL SECRETION PATHWAY PROTEIN"/>
    <property type="match status" value="1"/>
</dbReference>
<keyword evidence="4 7" id="KW-0812">Transmembrane</keyword>
<dbReference type="Proteomes" id="UP000536179">
    <property type="component" value="Unassembled WGS sequence"/>
</dbReference>
<feature type="domain" description="Type II secretion system protein GspF" evidence="8">
    <location>
        <begin position="215"/>
        <end position="333"/>
    </location>
</feature>
<gene>
    <name evidence="9" type="ORF">FHS27_004112</name>
</gene>
<keyword evidence="3" id="KW-1003">Cell membrane</keyword>
<dbReference type="InterPro" id="IPR018076">
    <property type="entry name" value="T2SS_GspF_dom"/>
</dbReference>
<dbReference type="GO" id="GO:0005886">
    <property type="term" value="C:plasma membrane"/>
    <property type="evidence" value="ECO:0007669"/>
    <property type="project" value="UniProtKB-SubCell"/>
</dbReference>
<evidence type="ECO:0000313" key="9">
    <source>
        <dbReference type="EMBL" id="MBB3208284.1"/>
    </source>
</evidence>
<accession>A0A7W5H7C0</accession>
<proteinExistence type="inferred from homology"/>